<evidence type="ECO:0000313" key="1">
    <source>
        <dbReference type="EMBL" id="MBP1297129.1"/>
    </source>
</evidence>
<sequence>MNIINHGTWTRYEPDPYPADLPPGVIFAKNDATGQDWYDALYGETPLCAADSVKVTATKEADGSWRLQAANKDATKVFPIGGLLLEITGYTGADPQADFGQKRYDPASNAIGAFPARARSASPRQIRLAINQFGLRTQVEDWVKTQDQDTQDNWNYATEFVEDNPLIVACVAAVGKTEAEKTALFDLALTF</sequence>
<dbReference type="EMBL" id="JAFICZ010000001">
    <property type="protein sequence ID" value="MBP1297129.1"/>
    <property type="molecule type" value="Genomic_DNA"/>
</dbReference>
<keyword evidence="4" id="KW-1185">Reference proteome</keyword>
<dbReference type="Proteomes" id="UP000673383">
    <property type="component" value="Unassembled WGS sequence"/>
</dbReference>
<dbReference type="RefSeq" id="WP_035631362.1">
    <property type="nucleotide sequence ID" value="NZ_CP126026.1"/>
</dbReference>
<protein>
    <submittedName>
        <fullName evidence="1">Uncharacterized protein</fullName>
    </submittedName>
</protein>
<comment type="caution">
    <text evidence="1">The sequence shown here is derived from an EMBL/GenBank/DDBJ whole genome shotgun (WGS) entry which is preliminary data.</text>
</comment>
<reference evidence="1" key="1">
    <citation type="submission" date="2021-02" db="EMBL/GenBank/DDBJ databases">
        <title>Genomic Encyclopedia of Type Strains, Phase IV (KMG-V): Genome sequencing to study the core and pangenomes of soil and plant-associated prokaryotes.</title>
        <authorList>
            <person name="Whitman W."/>
        </authorList>
    </citation>
    <scope>NUCLEOTIDE SEQUENCE</scope>
    <source>
        <strain evidence="1">USDA 406</strain>
    </source>
</reference>
<accession>A0A8I2C6P3</accession>
<evidence type="ECO:0000313" key="4">
    <source>
        <dbReference type="Proteomes" id="UP001565471"/>
    </source>
</evidence>
<dbReference type="Proteomes" id="UP001565471">
    <property type="component" value="Unassembled WGS sequence"/>
</dbReference>
<gene>
    <name evidence="2" type="ORF">ABIF29_004307</name>
    <name evidence="1" type="ORF">JOH49_006882</name>
</gene>
<name>A0A8I2C6P3_BRAEL</name>
<dbReference type="AlphaFoldDB" id="A0A8I2C6P3"/>
<reference evidence="2 4" key="2">
    <citation type="submission" date="2024-07" db="EMBL/GenBank/DDBJ databases">
        <title>Genomic Encyclopedia of Type Strains, Phase V (KMG-V): Genome sequencing to study the core and pangenomes of soil and plant-associated prokaryotes.</title>
        <authorList>
            <person name="Whitman W."/>
        </authorList>
    </citation>
    <scope>NUCLEOTIDE SEQUENCE [LARGE SCALE GENOMIC DNA]</scope>
    <source>
        <strain evidence="2 4">USDA 415</strain>
    </source>
</reference>
<evidence type="ECO:0000313" key="2">
    <source>
        <dbReference type="EMBL" id="MEY9317508.1"/>
    </source>
</evidence>
<organism evidence="1 3">
    <name type="scientific">Bradyrhizobium elkanii</name>
    <dbReference type="NCBI Taxonomy" id="29448"/>
    <lineage>
        <taxon>Bacteria</taxon>
        <taxon>Pseudomonadati</taxon>
        <taxon>Pseudomonadota</taxon>
        <taxon>Alphaproteobacteria</taxon>
        <taxon>Hyphomicrobiales</taxon>
        <taxon>Nitrobacteraceae</taxon>
        <taxon>Bradyrhizobium</taxon>
    </lineage>
</organism>
<proteinExistence type="predicted"/>
<dbReference type="EMBL" id="JBGBZA010000002">
    <property type="protein sequence ID" value="MEY9317508.1"/>
    <property type="molecule type" value="Genomic_DNA"/>
</dbReference>
<evidence type="ECO:0000313" key="3">
    <source>
        <dbReference type="Proteomes" id="UP000673383"/>
    </source>
</evidence>